<keyword evidence="2" id="KW-1185">Reference proteome</keyword>
<reference evidence="1" key="1">
    <citation type="submission" date="2025-08" db="UniProtKB">
        <authorList>
            <consortium name="Ensembl"/>
        </authorList>
    </citation>
    <scope>IDENTIFICATION</scope>
</reference>
<name>A0A8D0GRW7_SPHPU</name>
<protein>
    <submittedName>
        <fullName evidence="1">Cytokine like 1</fullName>
    </submittedName>
</protein>
<dbReference type="AlphaFoldDB" id="A0A8D0GRW7"/>
<organism evidence="1 2">
    <name type="scientific">Sphenodon punctatus</name>
    <name type="common">Tuatara</name>
    <name type="synonym">Hatteria punctata</name>
    <dbReference type="NCBI Taxonomy" id="8508"/>
    <lineage>
        <taxon>Eukaryota</taxon>
        <taxon>Metazoa</taxon>
        <taxon>Chordata</taxon>
        <taxon>Craniata</taxon>
        <taxon>Vertebrata</taxon>
        <taxon>Euteleostomi</taxon>
        <taxon>Lepidosauria</taxon>
        <taxon>Sphenodontia</taxon>
        <taxon>Sphenodontidae</taxon>
        <taxon>Sphenodon</taxon>
    </lineage>
</organism>
<proteinExistence type="predicted"/>
<dbReference type="GeneTree" id="ENSGT00390000016221"/>
<dbReference type="Ensembl" id="ENSSPUT00000010594.1">
    <property type="protein sequence ID" value="ENSSPUP00000009941.1"/>
    <property type="gene ID" value="ENSSPUG00000007680.1"/>
</dbReference>
<gene>
    <name evidence="1" type="primary">CYTL1</name>
</gene>
<sequence length="60" mass="6519">ICSVQRQVVTELLCAGKAPGCSEGQSSKPVHHHDLLLQEEIGTDHYRFGGVIGYTIMPVI</sequence>
<accession>A0A8D0GRW7</accession>
<evidence type="ECO:0000313" key="2">
    <source>
        <dbReference type="Proteomes" id="UP000694392"/>
    </source>
</evidence>
<dbReference type="Proteomes" id="UP000694392">
    <property type="component" value="Unplaced"/>
</dbReference>
<evidence type="ECO:0000313" key="1">
    <source>
        <dbReference type="Ensembl" id="ENSSPUP00000009941.1"/>
    </source>
</evidence>
<reference evidence="1" key="2">
    <citation type="submission" date="2025-09" db="UniProtKB">
        <authorList>
            <consortium name="Ensembl"/>
        </authorList>
    </citation>
    <scope>IDENTIFICATION</scope>
</reference>